<feature type="region of interest" description="Disordered" evidence="10">
    <location>
        <begin position="403"/>
        <end position="499"/>
    </location>
</feature>
<dbReference type="Gene3D" id="1.10.510.10">
    <property type="entry name" value="Transferase(Phosphotransferase) domain 1"/>
    <property type="match status" value="1"/>
</dbReference>
<evidence type="ECO:0000256" key="5">
    <source>
        <dbReference type="ARBA" id="ARBA00022777"/>
    </source>
</evidence>
<dbReference type="PROSITE" id="PS00108">
    <property type="entry name" value="PROTEIN_KINASE_ST"/>
    <property type="match status" value="1"/>
</dbReference>
<dbReference type="FunFam" id="1.10.510.10:FF:000172">
    <property type="entry name" value="serine/threonine-protein kinase Nek1 isoform X1"/>
    <property type="match status" value="1"/>
</dbReference>
<evidence type="ECO:0000313" key="12">
    <source>
        <dbReference type="EMBL" id="CAD9040651.1"/>
    </source>
</evidence>
<evidence type="ECO:0000256" key="8">
    <source>
        <dbReference type="ARBA" id="ARBA00048679"/>
    </source>
</evidence>
<keyword evidence="4 9" id="KW-0547">Nucleotide-binding</keyword>
<evidence type="ECO:0000256" key="7">
    <source>
        <dbReference type="ARBA" id="ARBA00047899"/>
    </source>
</evidence>
<feature type="compositionally biased region" description="Basic and acidic residues" evidence="10">
    <location>
        <begin position="419"/>
        <end position="428"/>
    </location>
</feature>
<dbReference type="InterPro" id="IPR051131">
    <property type="entry name" value="NEK_Ser/Thr_kinase_NIMA"/>
</dbReference>
<accession>A0A7S1JDH4</accession>
<evidence type="ECO:0000256" key="6">
    <source>
        <dbReference type="ARBA" id="ARBA00022840"/>
    </source>
</evidence>
<reference evidence="12" key="1">
    <citation type="submission" date="2021-01" db="EMBL/GenBank/DDBJ databases">
        <authorList>
            <person name="Corre E."/>
            <person name="Pelletier E."/>
            <person name="Niang G."/>
            <person name="Scheremetjew M."/>
            <person name="Finn R."/>
            <person name="Kale V."/>
            <person name="Holt S."/>
            <person name="Cochrane G."/>
            <person name="Meng A."/>
            <person name="Brown T."/>
            <person name="Cohen L."/>
        </authorList>
    </citation>
    <scope>NUCLEOTIDE SEQUENCE</scope>
    <source>
        <strain evidence="12">NIES-381</strain>
    </source>
</reference>
<sequence length="539" mass="60767">MERYSKMRNVGKGNMGQCIQVRRNEDGEVFVMKLIDLSKMNKKERTASLNEAKVLSSLKHPNIVQYVDSFLSRKTEHLCIVMEFAQGGDLSNRIKQQRGRPFSEEQILDWFIGICLGLQQCHQKKILHRDIKTQNIFLTSSGVIKIGDFGISRVLMNTMDCANTFVGTPYYLSPELVQERPYNTMSDIWALGVVLYELMALTHPFNATDMKGLMYKIMRVIYQPPPTIYSAEFRDIVPRLLQKEPKNRLKVSQILELPIIQRRLKALIEGTADASVPKAYILQLINLGILQDPNAPAYGDDSDESDYYEDEDDKYQPAPSDVRSRLSDMPPMGRRDPPARQERDRGRENELPALERRGMRANGLPPSGMPEMNLHPQRVDRGVGGSGGDNLPPLRGMVYPTAEKKPAGARDLAPVKPSRVTEDLKVVDPRANPRNQPIYREPPPPQGPPPPPPRRNVLSNIDPLNIPRVAPSGIGSDVHSVHSAVGSEKSSNPSSRYSHYLQYAEARRQAELNRLRARTKYQNILNPGGEGAQHGRGWR</sequence>
<evidence type="ECO:0000256" key="4">
    <source>
        <dbReference type="ARBA" id="ARBA00022741"/>
    </source>
</evidence>
<keyword evidence="6 9" id="KW-0067">ATP-binding</keyword>
<dbReference type="PANTHER" id="PTHR44899:SF3">
    <property type="entry name" value="SERINE_THREONINE-PROTEIN KINASE NEK1"/>
    <property type="match status" value="1"/>
</dbReference>
<dbReference type="GO" id="GO:0005524">
    <property type="term" value="F:ATP binding"/>
    <property type="evidence" value="ECO:0007669"/>
    <property type="project" value="UniProtKB-UniRule"/>
</dbReference>
<comment type="catalytic activity">
    <reaction evidence="7">
        <text>L-threonyl-[protein] + ATP = O-phospho-L-threonyl-[protein] + ADP + H(+)</text>
        <dbReference type="Rhea" id="RHEA:46608"/>
        <dbReference type="Rhea" id="RHEA-COMP:11060"/>
        <dbReference type="Rhea" id="RHEA-COMP:11605"/>
        <dbReference type="ChEBI" id="CHEBI:15378"/>
        <dbReference type="ChEBI" id="CHEBI:30013"/>
        <dbReference type="ChEBI" id="CHEBI:30616"/>
        <dbReference type="ChEBI" id="CHEBI:61977"/>
        <dbReference type="ChEBI" id="CHEBI:456216"/>
        <dbReference type="EC" id="2.7.11.1"/>
    </reaction>
</comment>
<keyword evidence="2" id="KW-0723">Serine/threonine-protein kinase</keyword>
<dbReference type="InterPro" id="IPR000719">
    <property type="entry name" value="Prot_kinase_dom"/>
</dbReference>
<evidence type="ECO:0000259" key="11">
    <source>
        <dbReference type="PROSITE" id="PS50011"/>
    </source>
</evidence>
<dbReference type="EMBL" id="HBGA01141209">
    <property type="protein sequence ID" value="CAD9040651.1"/>
    <property type="molecule type" value="Transcribed_RNA"/>
</dbReference>
<proteinExistence type="predicted"/>
<feature type="region of interest" description="Disordered" evidence="10">
    <location>
        <begin position="293"/>
        <end position="371"/>
    </location>
</feature>
<dbReference type="Pfam" id="PF00069">
    <property type="entry name" value="Pkinase"/>
    <property type="match status" value="1"/>
</dbReference>
<dbReference type="InterPro" id="IPR008271">
    <property type="entry name" value="Ser/Thr_kinase_AS"/>
</dbReference>
<name>A0A7S1JDH4_9EUGL</name>
<dbReference type="PROSITE" id="PS50011">
    <property type="entry name" value="PROTEIN_KINASE_DOM"/>
    <property type="match status" value="1"/>
</dbReference>
<dbReference type="SUPFAM" id="SSF56112">
    <property type="entry name" value="Protein kinase-like (PK-like)"/>
    <property type="match status" value="1"/>
</dbReference>
<feature type="binding site" evidence="9">
    <location>
        <position position="33"/>
    </location>
    <ligand>
        <name>ATP</name>
        <dbReference type="ChEBI" id="CHEBI:30616"/>
    </ligand>
</feature>
<evidence type="ECO:0000256" key="10">
    <source>
        <dbReference type="SAM" id="MobiDB-lite"/>
    </source>
</evidence>
<gene>
    <name evidence="12" type="ORF">EGYM00392_LOCUS51820</name>
</gene>
<organism evidence="12">
    <name type="scientific">Eutreptiella gymnastica</name>
    <dbReference type="NCBI Taxonomy" id="73025"/>
    <lineage>
        <taxon>Eukaryota</taxon>
        <taxon>Discoba</taxon>
        <taxon>Euglenozoa</taxon>
        <taxon>Euglenida</taxon>
        <taxon>Spirocuta</taxon>
        <taxon>Euglenophyceae</taxon>
        <taxon>Eutreptiales</taxon>
        <taxon>Eutreptiaceae</taxon>
        <taxon>Eutreptiella</taxon>
    </lineage>
</organism>
<keyword evidence="5" id="KW-0418">Kinase</keyword>
<feature type="domain" description="Protein kinase" evidence="11">
    <location>
        <begin position="4"/>
        <end position="260"/>
    </location>
</feature>
<dbReference type="InterPro" id="IPR017441">
    <property type="entry name" value="Protein_kinase_ATP_BS"/>
</dbReference>
<dbReference type="FunFam" id="3.30.200.20:FF:000631">
    <property type="entry name" value="Serine/threonine-protein kinase NEK"/>
    <property type="match status" value="1"/>
</dbReference>
<feature type="compositionally biased region" description="Polar residues" evidence="10">
    <location>
        <begin position="488"/>
        <end position="497"/>
    </location>
</feature>
<evidence type="ECO:0000256" key="9">
    <source>
        <dbReference type="PROSITE-ProRule" id="PRU10141"/>
    </source>
</evidence>
<feature type="compositionally biased region" description="Acidic residues" evidence="10">
    <location>
        <begin position="300"/>
        <end position="313"/>
    </location>
</feature>
<feature type="compositionally biased region" description="Basic and acidic residues" evidence="10">
    <location>
        <begin position="333"/>
        <end position="358"/>
    </location>
</feature>
<dbReference type="PANTHER" id="PTHR44899">
    <property type="entry name" value="CAMK FAMILY PROTEIN KINASE"/>
    <property type="match status" value="1"/>
</dbReference>
<keyword evidence="3" id="KW-0808">Transferase</keyword>
<evidence type="ECO:0000256" key="2">
    <source>
        <dbReference type="ARBA" id="ARBA00022527"/>
    </source>
</evidence>
<protein>
    <recommendedName>
        <fullName evidence="1">non-specific serine/threonine protein kinase</fullName>
        <ecNumber evidence="1">2.7.11.1</ecNumber>
    </recommendedName>
</protein>
<dbReference type="EC" id="2.7.11.1" evidence="1"/>
<dbReference type="Gene3D" id="3.30.200.20">
    <property type="entry name" value="Phosphorylase Kinase, domain 1"/>
    <property type="match status" value="1"/>
</dbReference>
<dbReference type="AlphaFoldDB" id="A0A7S1JDH4"/>
<dbReference type="PROSITE" id="PS00107">
    <property type="entry name" value="PROTEIN_KINASE_ATP"/>
    <property type="match status" value="1"/>
</dbReference>
<feature type="compositionally biased region" description="Pro residues" evidence="10">
    <location>
        <begin position="440"/>
        <end position="454"/>
    </location>
</feature>
<dbReference type="SMART" id="SM00220">
    <property type="entry name" value="S_TKc"/>
    <property type="match status" value="1"/>
</dbReference>
<dbReference type="GO" id="GO:0004674">
    <property type="term" value="F:protein serine/threonine kinase activity"/>
    <property type="evidence" value="ECO:0007669"/>
    <property type="project" value="UniProtKB-KW"/>
</dbReference>
<dbReference type="CDD" id="cd08215">
    <property type="entry name" value="STKc_Nek"/>
    <property type="match status" value="1"/>
</dbReference>
<evidence type="ECO:0000256" key="1">
    <source>
        <dbReference type="ARBA" id="ARBA00012513"/>
    </source>
</evidence>
<dbReference type="InterPro" id="IPR011009">
    <property type="entry name" value="Kinase-like_dom_sf"/>
</dbReference>
<comment type="catalytic activity">
    <reaction evidence="8">
        <text>L-seryl-[protein] + ATP = O-phospho-L-seryl-[protein] + ADP + H(+)</text>
        <dbReference type="Rhea" id="RHEA:17989"/>
        <dbReference type="Rhea" id="RHEA-COMP:9863"/>
        <dbReference type="Rhea" id="RHEA-COMP:11604"/>
        <dbReference type="ChEBI" id="CHEBI:15378"/>
        <dbReference type="ChEBI" id="CHEBI:29999"/>
        <dbReference type="ChEBI" id="CHEBI:30616"/>
        <dbReference type="ChEBI" id="CHEBI:83421"/>
        <dbReference type="ChEBI" id="CHEBI:456216"/>
        <dbReference type="EC" id="2.7.11.1"/>
    </reaction>
</comment>
<evidence type="ECO:0000256" key="3">
    <source>
        <dbReference type="ARBA" id="ARBA00022679"/>
    </source>
</evidence>